<dbReference type="OrthoDB" id="2749860at2759"/>
<organism evidence="1 2">
    <name type="scientific">Ceriporiopsis subvermispora (strain B)</name>
    <name type="common">White-rot fungus</name>
    <name type="synonym">Gelatoporia subvermispora</name>
    <dbReference type="NCBI Taxonomy" id="914234"/>
    <lineage>
        <taxon>Eukaryota</taxon>
        <taxon>Fungi</taxon>
        <taxon>Dikarya</taxon>
        <taxon>Basidiomycota</taxon>
        <taxon>Agaricomycotina</taxon>
        <taxon>Agaricomycetes</taxon>
        <taxon>Polyporales</taxon>
        <taxon>Gelatoporiaceae</taxon>
        <taxon>Gelatoporia</taxon>
    </lineage>
</organism>
<name>M2RD84_CERS8</name>
<accession>M2RD84</accession>
<evidence type="ECO:0000313" key="2">
    <source>
        <dbReference type="Proteomes" id="UP000016930"/>
    </source>
</evidence>
<dbReference type="HOGENOM" id="CLU_046025_17_1_1"/>
<dbReference type="EMBL" id="KB445798">
    <property type="protein sequence ID" value="EMD36392.1"/>
    <property type="molecule type" value="Genomic_DNA"/>
</dbReference>
<protein>
    <submittedName>
        <fullName evidence="1">Uncharacterized protein</fullName>
    </submittedName>
</protein>
<keyword evidence="2" id="KW-1185">Reference proteome</keyword>
<sequence length="98" mass="10547">MATVDNTLGAGLIGMVVSAAMYGVTTVQAYTYSRGCETDSALLKSTILVLWLLDTTHQILITHAIYWYAVTEFGNAIALASPVWQVCTTLDAESTMNP</sequence>
<reference evidence="1 2" key="1">
    <citation type="journal article" date="2012" name="Proc. Natl. Acad. Sci. U.S.A.">
        <title>Comparative genomics of Ceriporiopsis subvermispora and Phanerochaete chrysosporium provide insight into selective ligninolysis.</title>
        <authorList>
            <person name="Fernandez-Fueyo E."/>
            <person name="Ruiz-Duenas F.J."/>
            <person name="Ferreira P."/>
            <person name="Floudas D."/>
            <person name="Hibbett D.S."/>
            <person name="Canessa P."/>
            <person name="Larrondo L.F."/>
            <person name="James T.Y."/>
            <person name="Seelenfreund D."/>
            <person name="Lobos S."/>
            <person name="Polanco R."/>
            <person name="Tello M."/>
            <person name="Honda Y."/>
            <person name="Watanabe T."/>
            <person name="Watanabe T."/>
            <person name="Ryu J.S."/>
            <person name="Kubicek C.P."/>
            <person name="Schmoll M."/>
            <person name="Gaskell J."/>
            <person name="Hammel K.E."/>
            <person name="St John F.J."/>
            <person name="Vanden Wymelenberg A."/>
            <person name="Sabat G."/>
            <person name="Splinter BonDurant S."/>
            <person name="Syed K."/>
            <person name="Yadav J.S."/>
            <person name="Doddapaneni H."/>
            <person name="Subramanian V."/>
            <person name="Lavin J.L."/>
            <person name="Oguiza J.A."/>
            <person name="Perez G."/>
            <person name="Pisabarro A.G."/>
            <person name="Ramirez L."/>
            <person name="Santoyo F."/>
            <person name="Master E."/>
            <person name="Coutinho P.M."/>
            <person name="Henrissat B."/>
            <person name="Lombard V."/>
            <person name="Magnuson J.K."/>
            <person name="Kuees U."/>
            <person name="Hori C."/>
            <person name="Igarashi K."/>
            <person name="Samejima M."/>
            <person name="Held B.W."/>
            <person name="Barry K.W."/>
            <person name="LaButti K.M."/>
            <person name="Lapidus A."/>
            <person name="Lindquist E.A."/>
            <person name="Lucas S.M."/>
            <person name="Riley R."/>
            <person name="Salamov A.A."/>
            <person name="Hoffmeister D."/>
            <person name="Schwenk D."/>
            <person name="Hadar Y."/>
            <person name="Yarden O."/>
            <person name="de Vries R.P."/>
            <person name="Wiebenga A."/>
            <person name="Stenlid J."/>
            <person name="Eastwood D."/>
            <person name="Grigoriev I.V."/>
            <person name="Berka R.M."/>
            <person name="Blanchette R.A."/>
            <person name="Kersten P."/>
            <person name="Martinez A.T."/>
            <person name="Vicuna R."/>
            <person name="Cullen D."/>
        </authorList>
    </citation>
    <scope>NUCLEOTIDE SEQUENCE [LARGE SCALE GENOMIC DNA]</scope>
    <source>
        <strain evidence="1 2">B</strain>
    </source>
</reference>
<dbReference type="AlphaFoldDB" id="M2RD84"/>
<evidence type="ECO:0000313" key="1">
    <source>
        <dbReference type="EMBL" id="EMD36392.1"/>
    </source>
</evidence>
<gene>
    <name evidence="1" type="ORF">CERSUDRAFT_84538</name>
</gene>
<dbReference type="Proteomes" id="UP000016930">
    <property type="component" value="Unassembled WGS sequence"/>
</dbReference>
<proteinExistence type="predicted"/>